<keyword evidence="2" id="KW-1185">Reference proteome</keyword>
<sequence length="165" mass="18270">MLGASNGFMTTLNSVALLGSEAVSAIVGLYPLCNLRHAFRHTHRAQVKQAYGIVTDEDTEFAEKTAGSDPCCRDWHGWSIEPEHRPPALLIGSAQDRVLPMAEHAVKWGELYRANGSTAELIRVNGQEGQAAQEAQRAQIVQAGHGDWRHFRQDDIVHWFKTKGV</sequence>
<dbReference type="SUPFAM" id="SSF53474">
    <property type="entry name" value="alpha/beta-Hydrolases"/>
    <property type="match status" value="1"/>
</dbReference>
<evidence type="ECO:0000313" key="1">
    <source>
        <dbReference type="EMBL" id="RKN75880.1"/>
    </source>
</evidence>
<dbReference type="AlphaFoldDB" id="A0A3B0BSR4"/>
<accession>A0A3B0BSR4</accession>
<organism evidence="1 2">
    <name type="scientific">Paenibacillus ginsengarvi</name>
    <dbReference type="NCBI Taxonomy" id="400777"/>
    <lineage>
        <taxon>Bacteria</taxon>
        <taxon>Bacillati</taxon>
        <taxon>Bacillota</taxon>
        <taxon>Bacilli</taxon>
        <taxon>Bacillales</taxon>
        <taxon>Paenibacillaceae</taxon>
        <taxon>Paenibacillus</taxon>
    </lineage>
</organism>
<reference evidence="1 2" key="1">
    <citation type="journal article" date="2007" name="Int. J. Syst. Evol. Microbiol.">
        <title>Paenibacillus ginsengarvi sp. nov., isolated from soil from ginseng cultivation.</title>
        <authorList>
            <person name="Yoon M.H."/>
            <person name="Ten L.N."/>
            <person name="Im W.T."/>
        </authorList>
    </citation>
    <scope>NUCLEOTIDE SEQUENCE [LARGE SCALE GENOMIC DNA]</scope>
    <source>
        <strain evidence="1 2">KCTC 13059</strain>
    </source>
</reference>
<dbReference type="InterPro" id="IPR029058">
    <property type="entry name" value="AB_hydrolase_fold"/>
</dbReference>
<dbReference type="Proteomes" id="UP000282311">
    <property type="component" value="Unassembled WGS sequence"/>
</dbReference>
<dbReference type="Gene3D" id="3.40.50.1820">
    <property type="entry name" value="alpha/beta hydrolase"/>
    <property type="match status" value="1"/>
</dbReference>
<dbReference type="EMBL" id="RBAH01000022">
    <property type="protein sequence ID" value="RKN75880.1"/>
    <property type="molecule type" value="Genomic_DNA"/>
</dbReference>
<name>A0A3B0BSR4_9BACL</name>
<proteinExistence type="predicted"/>
<dbReference type="OrthoDB" id="2557743at2"/>
<comment type="caution">
    <text evidence="1">The sequence shown here is derived from an EMBL/GenBank/DDBJ whole genome shotgun (WGS) entry which is preliminary data.</text>
</comment>
<evidence type="ECO:0000313" key="2">
    <source>
        <dbReference type="Proteomes" id="UP000282311"/>
    </source>
</evidence>
<protein>
    <recommendedName>
        <fullName evidence="3">Alpha/beta hydrolase</fullName>
    </recommendedName>
</protein>
<evidence type="ECO:0008006" key="3">
    <source>
        <dbReference type="Google" id="ProtNLM"/>
    </source>
</evidence>
<gene>
    <name evidence="1" type="ORF">D7M11_25590</name>
</gene>